<gene>
    <name evidence="1" type="ORF">LSAT_V11C400196780</name>
</gene>
<accession>A0A9R1XI28</accession>
<evidence type="ECO:0000313" key="2">
    <source>
        <dbReference type="Proteomes" id="UP000235145"/>
    </source>
</evidence>
<proteinExistence type="predicted"/>
<evidence type="ECO:0000313" key="1">
    <source>
        <dbReference type="EMBL" id="KAJ0213861.1"/>
    </source>
</evidence>
<reference evidence="1 2" key="1">
    <citation type="journal article" date="2017" name="Nat. Commun.">
        <title>Genome assembly with in vitro proximity ligation data and whole-genome triplication in lettuce.</title>
        <authorList>
            <person name="Reyes-Chin-Wo S."/>
            <person name="Wang Z."/>
            <person name="Yang X."/>
            <person name="Kozik A."/>
            <person name="Arikit S."/>
            <person name="Song C."/>
            <person name="Xia L."/>
            <person name="Froenicke L."/>
            <person name="Lavelle D.O."/>
            <person name="Truco M.J."/>
            <person name="Xia R."/>
            <person name="Zhu S."/>
            <person name="Xu C."/>
            <person name="Xu H."/>
            <person name="Xu X."/>
            <person name="Cox K."/>
            <person name="Korf I."/>
            <person name="Meyers B.C."/>
            <person name="Michelmore R.W."/>
        </authorList>
    </citation>
    <scope>NUCLEOTIDE SEQUENCE [LARGE SCALE GENOMIC DNA]</scope>
    <source>
        <strain evidence="2">cv. Salinas</strain>
        <tissue evidence="1">Seedlings</tissue>
    </source>
</reference>
<dbReference type="AlphaFoldDB" id="A0A9R1XI28"/>
<dbReference type="Proteomes" id="UP000235145">
    <property type="component" value="Unassembled WGS sequence"/>
</dbReference>
<comment type="caution">
    <text evidence="1">The sequence shown here is derived from an EMBL/GenBank/DDBJ whole genome shotgun (WGS) entry which is preliminary data.</text>
</comment>
<organism evidence="1 2">
    <name type="scientific">Lactuca sativa</name>
    <name type="common">Garden lettuce</name>
    <dbReference type="NCBI Taxonomy" id="4236"/>
    <lineage>
        <taxon>Eukaryota</taxon>
        <taxon>Viridiplantae</taxon>
        <taxon>Streptophyta</taxon>
        <taxon>Embryophyta</taxon>
        <taxon>Tracheophyta</taxon>
        <taxon>Spermatophyta</taxon>
        <taxon>Magnoliopsida</taxon>
        <taxon>eudicotyledons</taxon>
        <taxon>Gunneridae</taxon>
        <taxon>Pentapetalae</taxon>
        <taxon>asterids</taxon>
        <taxon>campanulids</taxon>
        <taxon>Asterales</taxon>
        <taxon>Asteraceae</taxon>
        <taxon>Cichorioideae</taxon>
        <taxon>Cichorieae</taxon>
        <taxon>Lactucinae</taxon>
        <taxon>Lactuca</taxon>
    </lineage>
</organism>
<protein>
    <submittedName>
        <fullName evidence="1">Uncharacterized protein</fullName>
    </submittedName>
</protein>
<dbReference type="EMBL" id="NBSK02000004">
    <property type="protein sequence ID" value="KAJ0213861.1"/>
    <property type="molecule type" value="Genomic_DNA"/>
</dbReference>
<name>A0A9R1XI28_LACSA</name>
<sequence>MHTGDSLELFPKQINVLKHPNFVFLVDITSYNVDNYNNIYTIVKSIKFVSLDQVSLESDDVLQNVQKSFTPSTVNKSTATSPMKISADLKRNLHDIYDVDCVDEFNSTKSKRKSIREDNPLLVRTVEK</sequence>
<keyword evidence="2" id="KW-1185">Reference proteome</keyword>